<name>A0A1I5ZF27_9BACI</name>
<dbReference type="PANTHER" id="PTHR42796:SF4">
    <property type="entry name" value="FUMARYLACETOACETATE HYDROLASE DOMAIN-CONTAINING PROTEIN 2A"/>
    <property type="match status" value="1"/>
</dbReference>
<keyword evidence="5" id="KW-1185">Reference proteome</keyword>
<evidence type="ECO:0000256" key="1">
    <source>
        <dbReference type="ARBA" id="ARBA00010211"/>
    </source>
</evidence>
<organism evidence="4 5">
    <name type="scientific">Priestia endophytica DSM 13796</name>
    <dbReference type="NCBI Taxonomy" id="1121089"/>
    <lineage>
        <taxon>Bacteria</taxon>
        <taxon>Bacillati</taxon>
        <taxon>Bacillota</taxon>
        <taxon>Bacilli</taxon>
        <taxon>Bacillales</taxon>
        <taxon>Bacillaceae</taxon>
        <taxon>Priestia</taxon>
    </lineage>
</organism>
<comment type="similarity">
    <text evidence="1">Belongs to the FAH family.</text>
</comment>
<dbReference type="GeneID" id="93710675"/>
<dbReference type="EMBL" id="FOXX01000004">
    <property type="protein sequence ID" value="SFQ55042.1"/>
    <property type="molecule type" value="Genomic_DNA"/>
</dbReference>
<keyword evidence="2" id="KW-0479">Metal-binding</keyword>
<dbReference type="InterPro" id="IPR012686">
    <property type="entry name" value="HPA_isomer/decarb_N"/>
</dbReference>
<dbReference type="InterPro" id="IPR011234">
    <property type="entry name" value="Fumarylacetoacetase-like_C"/>
</dbReference>
<proteinExistence type="inferred from homology"/>
<evidence type="ECO:0000313" key="4">
    <source>
        <dbReference type="EMBL" id="SFQ55042.1"/>
    </source>
</evidence>
<accession>A0A1I5ZF27</accession>
<evidence type="ECO:0000313" key="5">
    <source>
        <dbReference type="Proteomes" id="UP000182762"/>
    </source>
</evidence>
<dbReference type="Pfam" id="PF01557">
    <property type="entry name" value="FAA_hydrolase"/>
    <property type="match status" value="1"/>
</dbReference>
<comment type="caution">
    <text evidence="4">The sequence shown here is derived from an EMBL/GenBank/DDBJ whole genome shotgun (WGS) entry which is preliminary data.</text>
</comment>
<dbReference type="InterPro" id="IPR036663">
    <property type="entry name" value="Fumarylacetoacetase_C_sf"/>
</dbReference>
<dbReference type="Gene3D" id="3.90.850.10">
    <property type="entry name" value="Fumarylacetoacetase-like, C-terminal domain"/>
    <property type="match status" value="1"/>
</dbReference>
<sequence>MSNVQMKRHGISYTEETAIDPSYTGTSAIFDQTKGLVLDAPTSGTIYGTLLNYKGALSSLGEAIHQAPYKKPPKAPIMYIKPANTVIGHCMPIPCPIDIDELEIGASLGIVIGKQATNVSINEALNYVEGFTIVNDVSVPHESIYRPAIKQKARDGFCPVGPWVVQKCEVKNPDHLGIRVYINGELKQENTTSNLIRPIQHLIADVTEFMTLAKGDVLLVGIPENAPIAKKGDYVRIEIDQVGFLENQIVAEDEVKLGGKV</sequence>
<evidence type="ECO:0000259" key="3">
    <source>
        <dbReference type="Pfam" id="PF01557"/>
    </source>
</evidence>
<dbReference type="InterPro" id="IPR051121">
    <property type="entry name" value="FAH"/>
</dbReference>
<protein>
    <submittedName>
        <fullName evidence="4">5-carboxy-2-oxohept-3-enedioate decarboxylase HpaG1 subunit</fullName>
    </submittedName>
</protein>
<gene>
    <name evidence="4" type="ORF">SAMN02745910_02001</name>
</gene>
<dbReference type="RefSeq" id="WP_061804301.1">
    <property type="nucleotide sequence ID" value="NZ_FOXX01000004.1"/>
</dbReference>
<dbReference type="PANTHER" id="PTHR42796">
    <property type="entry name" value="FUMARYLACETOACETATE HYDROLASE DOMAIN-CONTAINING PROTEIN 2A-RELATED"/>
    <property type="match status" value="1"/>
</dbReference>
<dbReference type="SUPFAM" id="SSF56529">
    <property type="entry name" value="FAH"/>
    <property type="match status" value="1"/>
</dbReference>
<dbReference type="NCBIfam" id="TIGR02305">
    <property type="entry name" value="HpaG-N-term"/>
    <property type="match status" value="1"/>
</dbReference>
<reference evidence="4 5" key="1">
    <citation type="submission" date="2016-10" db="EMBL/GenBank/DDBJ databases">
        <authorList>
            <person name="Varghese N."/>
            <person name="Submissions S."/>
        </authorList>
    </citation>
    <scope>NUCLEOTIDE SEQUENCE [LARGE SCALE GENOMIC DNA]</scope>
    <source>
        <strain evidence="4 5">DSM 13796</strain>
    </source>
</reference>
<dbReference type="Proteomes" id="UP000182762">
    <property type="component" value="Unassembled WGS sequence"/>
</dbReference>
<feature type="domain" description="Fumarylacetoacetase-like C-terminal" evidence="3">
    <location>
        <begin position="45"/>
        <end position="250"/>
    </location>
</feature>
<evidence type="ECO:0000256" key="2">
    <source>
        <dbReference type="ARBA" id="ARBA00022723"/>
    </source>
</evidence>